<proteinExistence type="predicted"/>
<dbReference type="InterPro" id="IPR001783">
    <property type="entry name" value="Lumazine-bd"/>
</dbReference>
<dbReference type="Gene3D" id="2.40.30.20">
    <property type="match status" value="2"/>
</dbReference>
<dbReference type="AlphaFoldDB" id="A0A930Y3G9"/>
<keyword evidence="4" id="KW-0808">Transferase</keyword>
<feature type="domain" description="Lumazine-binding" evidence="3">
    <location>
        <begin position="1"/>
        <end position="93"/>
    </location>
</feature>
<reference evidence="4" key="1">
    <citation type="submission" date="2020-10" db="EMBL/GenBank/DDBJ databases">
        <title>An improved Amphimedon queenslandica hologenome assembly reveals how three proteobacterial symbionts can extend the metabolic phenotypic of their marine sponge host.</title>
        <authorList>
            <person name="Degnan B."/>
            <person name="Degnan S."/>
            <person name="Xiang X."/>
        </authorList>
    </citation>
    <scope>NUCLEOTIDE SEQUENCE</scope>
    <source>
        <strain evidence="4">AqS2</strain>
    </source>
</reference>
<name>A0A930Y3G9_9GAMM</name>
<dbReference type="InterPro" id="IPR017938">
    <property type="entry name" value="Riboflavin_synthase-like_b-brl"/>
</dbReference>
<dbReference type="InterPro" id="IPR026017">
    <property type="entry name" value="Lumazine-bd_dom"/>
</dbReference>
<dbReference type="EMBL" id="JADHEI010000053">
    <property type="protein sequence ID" value="MBF2735881.1"/>
    <property type="molecule type" value="Genomic_DNA"/>
</dbReference>
<evidence type="ECO:0000313" key="4">
    <source>
        <dbReference type="EMBL" id="MBF2735881.1"/>
    </source>
</evidence>
<protein>
    <submittedName>
        <fullName evidence="4">Riboflavin synthase</fullName>
        <ecNumber evidence="4">2.5.1.9</ecNumber>
    </submittedName>
</protein>
<dbReference type="GO" id="GO:0004746">
    <property type="term" value="F:riboflavin synthase activity"/>
    <property type="evidence" value="ECO:0007669"/>
    <property type="project" value="UniProtKB-EC"/>
</dbReference>
<dbReference type="CDD" id="cd00402">
    <property type="entry name" value="Riboflavin_synthase_like"/>
    <property type="match status" value="1"/>
</dbReference>
<organism evidence="4 5">
    <name type="scientific">Candidatus Amphirhobacter heronislandensis</name>
    <dbReference type="NCBI Taxonomy" id="1732024"/>
    <lineage>
        <taxon>Bacteria</taxon>
        <taxon>Pseudomonadati</taxon>
        <taxon>Pseudomonadota</taxon>
        <taxon>Gammaproteobacteria</taxon>
        <taxon>Candidatus Tethybacterales</taxon>
        <taxon>Candidatus Tethybacteraceae</taxon>
        <taxon>Candidatus Amphirhobacter</taxon>
    </lineage>
</organism>
<keyword evidence="1" id="KW-0677">Repeat</keyword>
<dbReference type="PANTHER" id="PTHR21098:SF0">
    <property type="entry name" value="RIBOFLAVIN SYNTHASE"/>
    <property type="match status" value="1"/>
</dbReference>
<dbReference type="GO" id="GO:0009231">
    <property type="term" value="P:riboflavin biosynthetic process"/>
    <property type="evidence" value="ECO:0007669"/>
    <property type="project" value="TreeGrafter"/>
</dbReference>
<dbReference type="NCBIfam" id="NF006767">
    <property type="entry name" value="PRK09289.1"/>
    <property type="match status" value="1"/>
</dbReference>
<dbReference type="PANTHER" id="PTHR21098">
    <property type="entry name" value="RIBOFLAVIN SYNTHASE ALPHA CHAIN"/>
    <property type="match status" value="1"/>
</dbReference>
<comment type="caution">
    <text evidence="4">The sequence shown here is derived from an EMBL/GenBank/DDBJ whole genome shotgun (WGS) entry which is preliminary data.</text>
</comment>
<evidence type="ECO:0000256" key="1">
    <source>
        <dbReference type="ARBA" id="ARBA00022737"/>
    </source>
</evidence>
<dbReference type="Pfam" id="PF00677">
    <property type="entry name" value="Lum_binding"/>
    <property type="match status" value="2"/>
</dbReference>
<dbReference type="SUPFAM" id="SSF63380">
    <property type="entry name" value="Riboflavin synthase domain-like"/>
    <property type="match status" value="2"/>
</dbReference>
<feature type="repeat" description="Lumazine-binding" evidence="2">
    <location>
        <begin position="1"/>
        <end position="93"/>
    </location>
</feature>
<accession>A0A930Y3G9</accession>
<feature type="repeat" description="Lumazine-binding" evidence="2">
    <location>
        <begin position="94"/>
        <end position="194"/>
    </location>
</feature>
<dbReference type="Proteomes" id="UP000604381">
    <property type="component" value="Unassembled WGS sequence"/>
</dbReference>
<dbReference type="PROSITE" id="PS51177">
    <property type="entry name" value="LUMAZINE_BIND"/>
    <property type="match status" value="2"/>
</dbReference>
<feature type="domain" description="Lumazine-binding" evidence="3">
    <location>
        <begin position="94"/>
        <end position="194"/>
    </location>
</feature>
<evidence type="ECO:0000313" key="5">
    <source>
        <dbReference type="Proteomes" id="UP000604381"/>
    </source>
</evidence>
<dbReference type="EC" id="2.5.1.9" evidence="4"/>
<sequence length="198" mass="20296">MYTGIVSDLGTVAALDEDGARLSIATPAGFLDRAAPGDSIAVDGCCLTLTAKEGTLARFDRGAVTRARTVEPRPGAQVHLEHALRAGEPLGGHLVTGHVDGVATLAAAQAEEGSVAAAFELPPELDARLVAVRGSVAVAGVSLTVAAFADRRFTVQLIPATIERTLLRLDAALVPGTGFNFEADCLARYALRAADPAA</sequence>
<evidence type="ECO:0000256" key="2">
    <source>
        <dbReference type="PROSITE-ProRule" id="PRU00524"/>
    </source>
</evidence>
<dbReference type="InterPro" id="IPR023366">
    <property type="entry name" value="ATP_synth_asu-like_sf"/>
</dbReference>
<dbReference type="PIRSF" id="PIRSF000498">
    <property type="entry name" value="Riboflavin_syn_A"/>
    <property type="match status" value="1"/>
</dbReference>
<gene>
    <name evidence="4" type="ORF">ISN26_07425</name>
</gene>
<keyword evidence="5" id="KW-1185">Reference proteome</keyword>
<evidence type="ECO:0000259" key="3">
    <source>
        <dbReference type="PROSITE" id="PS51177"/>
    </source>
</evidence>